<reference evidence="13 14" key="1">
    <citation type="submission" date="2024-11" db="EMBL/GenBank/DDBJ databases">
        <authorList>
            <person name="Heng Y.C."/>
            <person name="Lim A.C.H."/>
            <person name="Lee J.K.Y."/>
            <person name="Kittelmann S."/>
        </authorList>
    </citation>
    <scope>NUCLEOTIDE SEQUENCE [LARGE SCALE GENOMIC DNA]</scope>
    <source>
        <strain evidence="13 14">WILCCON 0185</strain>
    </source>
</reference>
<keyword evidence="7" id="KW-0479">Metal-binding</keyword>
<evidence type="ECO:0000313" key="14">
    <source>
        <dbReference type="Proteomes" id="UP001623591"/>
    </source>
</evidence>
<protein>
    <submittedName>
        <fullName evidence="13">Cytochrome d ubiquinol oxidase subunit II</fullName>
    </submittedName>
</protein>
<dbReference type="Proteomes" id="UP001623591">
    <property type="component" value="Unassembled WGS sequence"/>
</dbReference>
<sequence>MDLGNLWFALIGVLFAGFFFLEGFDFGVGILLPFLGKKDEERRIIINTIGPFWDGNEVWLITAGGAIFAAFPNWYATMFSGFYLALLLILVALILRGVAFEFRSKKESKAWRKNWDTVLFVSSSLLALLWGVAMANLIKGVPIDKTMNYVGGFFDLISIYTLVAGITTLLVFIFHGAVFLSLKTTGEMQKKAVKTAGTVGIYAIAAALILAVLSFVQTDLYNSKLALAASILALVLLAASWYLAKKDKVKLAMITNGLSIVLGVGALFIGLFPRVMVSSLSPEFSLTIQKAVSSAKTLSLMTKVALIFVPIVLLYQAWTYWVFRKRVSVKDLEY</sequence>
<dbReference type="RefSeq" id="WP_406769582.1">
    <property type="nucleotide sequence ID" value="NZ_JBJHZZ010000004.1"/>
</dbReference>
<feature type="transmembrane region" description="Helical" evidence="12">
    <location>
        <begin position="192"/>
        <end position="213"/>
    </location>
</feature>
<evidence type="ECO:0000256" key="8">
    <source>
        <dbReference type="ARBA" id="ARBA00022982"/>
    </source>
</evidence>
<dbReference type="EMBL" id="JBJHZZ010000004">
    <property type="protein sequence ID" value="MFL0247138.1"/>
    <property type="molecule type" value="Genomic_DNA"/>
</dbReference>
<dbReference type="PANTHER" id="PTHR43141">
    <property type="entry name" value="CYTOCHROME BD2 SUBUNIT II"/>
    <property type="match status" value="1"/>
</dbReference>
<keyword evidence="11 12" id="KW-0472">Membrane</keyword>
<keyword evidence="10" id="KW-0408">Iron</keyword>
<evidence type="ECO:0000256" key="4">
    <source>
        <dbReference type="ARBA" id="ARBA00022475"/>
    </source>
</evidence>
<evidence type="ECO:0000313" key="13">
    <source>
        <dbReference type="EMBL" id="MFL0247138.1"/>
    </source>
</evidence>
<accession>A0ABW8T3P7</accession>
<feature type="transmembrane region" description="Helical" evidence="12">
    <location>
        <begin position="81"/>
        <end position="98"/>
    </location>
</feature>
<comment type="caution">
    <text evidence="13">The sequence shown here is derived from an EMBL/GenBank/DDBJ whole genome shotgun (WGS) entry which is preliminary data.</text>
</comment>
<comment type="similarity">
    <text evidence="2">Belongs to the cytochrome ubiquinol oxidase subunit 2 family.</text>
</comment>
<evidence type="ECO:0000256" key="6">
    <source>
        <dbReference type="ARBA" id="ARBA00022692"/>
    </source>
</evidence>
<gene>
    <name evidence="13" type="primary">cydB</name>
    <name evidence="13" type="ORF">ACJDUG_09145</name>
</gene>
<keyword evidence="9 12" id="KW-1133">Transmembrane helix</keyword>
<evidence type="ECO:0000256" key="9">
    <source>
        <dbReference type="ARBA" id="ARBA00022989"/>
    </source>
</evidence>
<dbReference type="Pfam" id="PF02322">
    <property type="entry name" value="Cyt_bd_oxida_II"/>
    <property type="match status" value="1"/>
</dbReference>
<evidence type="ECO:0000256" key="7">
    <source>
        <dbReference type="ARBA" id="ARBA00022723"/>
    </source>
</evidence>
<dbReference type="NCBIfam" id="TIGR00203">
    <property type="entry name" value="cydB"/>
    <property type="match status" value="1"/>
</dbReference>
<proteinExistence type="inferred from homology"/>
<feature type="transmembrane region" description="Helical" evidence="12">
    <location>
        <begin position="158"/>
        <end position="180"/>
    </location>
</feature>
<dbReference type="InterPro" id="IPR003317">
    <property type="entry name" value="Cyt-d_oxidase_su2"/>
</dbReference>
<feature type="transmembrane region" description="Helical" evidence="12">
    <location>
        <begin position="251"/>
        <end position="272"/>
    </location>
</feature>
<feature type="transmembrane region" description="Helical" evidence="12">
    <location>
        <begin position="6"/>
        <end position="35"/>
    </location>
</feature>
<evidence type="ECO:0000256" key="10">
    <source>
        <dbReference type="ARBA" id="ARBA00023004"/>
    </source>
</evidence>
<keyword evidence="3" id="KW-0813">Transport</keyword>
<evidence type="ECO:0000256" key="11">
    <source>
        <dbReference type="ARBA" id="ARBA00023136"/>
    </source>
</evidence>
<keyword evidence="14" id="KW-1185">Reference proteome</keyword>
<feature type="transmembrane region" description="Helical" evidence="12">
    <location>
        <begin position="304"/>
        <end position="323"/>
    </location>
</feature>
<keyword evidence="6 12" id="KW-0812">Transmembrane</keyword>
<evidence type="ECO:0000256" key="2">
    <source>
        <dbReference type="ARBA" id="ARBA00007543"/>
    </source>
</evidence>
<dbReference type="PIRSF" id="PIRSF000267">
    <property type="entry name" value="Cyt_oxidse_sub2"/>
    <property type="match status" value="1"/>
</dbReference>
<keyword evidence="4" id="KW-1003">Cell membrane</keyword>
<evidence type="ECO:0000256" key="1">
    <source>
        <dbReference type="ARBA" id="ARBA00004651"/>
    </source>
</evidence>
<feature type="transmembrane region" description="Helical" evidence="12">
    <location>
        <begin position="225"/>
        <end position="244"/>
    </location>
</feature>
<comment type="subcellular location">
    <subcellularLocation>
        <location evidence="1">Cell membrane</location>
        <topology evidence="1">Multi-pass membrane protein</topology>
    </subcellularLocation>
</comment>
<evidence type="ECO:0000256" key="12">
    <source>
        <dbReference type="SAM" id="Phobius"/>
    </source>
</evidence>
<keyword evidence="8" id="KW-0249">Electron transport</keyword>
<dbReference type="PANTHER" id="PTHR43141:SF5">
    <property type="entry name" value="CYTOCHROME BD-I UBIQUINOL OXIDASE SUBUNIT 2"/>
    <property type="match status" value="1"/>
</dbReference>
<name>A0ABW8T3P7_9CLOT</name>
<evidence type="ECO:0000256" key="5">
    <source>
        <dbReference type="ARBA" id="ARBA00022617"/>
    </source>
</evidence>
<feature type="transmembrane region" description="Helical" evidence="12">
    <location>
        <begin position="118"/>
        <end position="138"/>
    </location>
</feature>
<organism evidence="13 14">
    <name type="scientific">Candidatus Clostridium stratigraminis</name>
    <dbReference type="NCBI Taxonomy" id="3381661"/>
    <lineage>
        <taxon>Bacteria</taxon>
        <taxon>Bacillati</taxon>
        <taxon>Bacillota</taxon>
        <taxon>Clostridia</taxon>
        <taxon>Eubacteriales</taxon>
        <taxon>Clostridiaceae</taxon>
        <taxon>Clostridium</taxon>
    </lineage>
</organism>
<keyword evidence="5" id="KW-0349">Heme</keyword>
<evidence type="ECO:0000256" key="3">
    <source>
        <dbReference type="ARBA" id="ARBA00022448"/>
    </source>
</evidence>